<evidence type="ECO:0000256" key="6">
    <source>
        <dbReference type="ARBA" id="ARBA00022729"/>
    </source>
</evidence>
<evidence type="ECO:0000256" key="10">
    <source>
        <dbReference type="ARBA" id="ARBA00043668"/>
    </source>
</evidence>
<keyword evidence="8" id="KW-0472">Membrane</keyword>
<dbReference type="GO" id="GO:0034417">
    <property type="term" value="F:bisphosphoglycerate 3-phosphatase activity"/>
    <property type="evidence" value="ECO:0007669"/>
    <property type="project" value="UniProtKB-EC"/>
</dbReference>
<dbReference type="EMBL" id="DYWE01000112">
    <property type="protein sequence ID" value="HJF82145.1"/>
    <property type="molecule type" value="Genomic_DNA"/>
</dbReference>
<evidence type="ECO:0000256" key="4">
    <source>
        <dbReference type="ARBA" id="ARBA00013040"/>
    </source>
</evidence>
<protein>
    <recommendedName>
        <fullName evidence="5">Multiple inositol polyphosphate phosphatase 1</fullName>
        <ecNumber evidence="4">3.1.3.62</ecNumber>
        <ecNumber evidence="3">3.1.3.80</ecNumber>
    </recommendedName>
    <alternativeName>
        <fullName evidence="9">2,3-bisphosphoglycerate 3-phosphatase</fullName>
    </alternativeName>
</protein>
<dbReference type="Pfam" id="PF00328">
    <property type="entry name" value="His_Phos_2"/>
    <property type="match status" value="1"/>
</dbReference>
<reference evidence="14" key="2">
    <citation type="submission" date="2021-09" db="EMBL/GenBank/DDBJ databases">
        <authorList>
            <person name="Gilroy R."/>
        </authorList>
    </citation>
    <scope>NUCLEOTIDE SEQUENCE</scope>
    <source>
        <strain evidence="14">9794</strain>
    </source>
</reference>
<dbReference type="InterPro" id="IPR029033">
    <property type="entry name" value="His_PPase_superfam"/>
</dbReference>
<keyword evidence="6" id="KW-0732">Signal</keyword>
<evidence type="ECO:0000313" key="14">
    <source>
        <dbReference type="EMBL" id="HJF82145.1"/>
    </source>
</evidence>
<dbReference type="EC" id="3.1.3.80" evidence="3"/>
<evidence type="ECO:0000256" key="2">
    <source>
        <dbReference type="ARBA" id="ARBA00008422"/>
    </source>
</evidence>
<comment type="catalytic activity">
    <reaction evidence="12">
        <text>1D-myo-inositol hexakisphosphate + H2O = 1D-myo-inositol 1,2,4,5,6-pentakisphosphate + phosphate</text>
        <dbReference type="Rhea" id="RHEA:16989"/>
        <dbReference type="ChEBI" id="CHEBI:15377"/>
        <dbReference type="ChEBI" id="CHEBI:43474"/>
        <dbReference type="ChEBI" id="CHEBI:57798"/>
        <dbReference type="ChEBI" id="CHEBI:58130"/>
        <dbReference type="EC" id="3.1.3.62"/>
    </reaction>
    <physiologicalReaction direction="left-to-right" evidence="12">
        <dbReference type="Rhea" id="RHEA:16990"/>
    </physiologicalReaction>
</comment>
<gene>
    <name evidence="14" type="ORF">K8V40_10940</name>
</gene>
<proteinExistence type="inferred from homology"/>
<keyword evidence="7" id="KW-0378">Hydrolase</keyword>
<accession>A0A921HM96</accession>
<evidence type="ECO:0000256" key="13">
    <source>
        <dbReference type="ARBA" id="ARBA00043832"/>
    </source>
</evidence>
<evidence type="ECO:0000256" key="8">
    <source>
        <dbReference type="ARBA" id="ARBA00023136"/>
    </source>
</evidence>
<reference evidence="14" key="1">
    <citation type="journal article" date="2021" name="PeerJ">
        <title>Extensive microbial diversity within the chicken gut microbiome revealed by metagenomics and culture.</title>
        <authorList>
            <person name="Gilroy R."/>
            <person name="Ravi A."/>
            <person name="Getino M."/>
            <person name="Pursley I."/>
            <person name="Horton D.L."/>
            <person name="Alikhan N.F."/>
            <person name="Baker D."/>
            <person name="Gharbi K."/>
            <person name="Hall N."/>
            <person name="Watson M."/>
            <person name="Adriaenssens E.M."/>
            <person name="Foster-Nyarko E."/>
            <person name="Jarju S."/>
            <person name="Secka A."/>
            <person name="Antonio M."/>
            <person name="Oren A."/>
            <person name="Chaudhuri R.R."/>
            <person name="La Ragione R."/>
            <person name="Hildebrand F."/>
            <person name="Pallen M.J."/>
        </authorList>
    </citation>
    <scope>NUCLEOTIDE SEQUENCE</scope>
    <source>
        <strain evidence="14">9794</strain>
    </source>
</reference>
<evidence type="ECO:0000256" key="5">
    <source>
        <dbReference type="ARBA" id="ARBA00018097"/>
    </source>
</evidence>
<dbReference type="PANTHER" id="PTHR20963:SF8">
    <property type="entry name" value="MULTIPLE INOSITOL POLYPHOSPHATE PHOSPHATASE 1"/>
    <property type="match status" value="1"/>
</dbReference>
<dbReference type="Gene3D" id="3.40.50.1240">
    <property type="entry name" value="Phosphoglycerate mutase-like"/>
    <property type="match status" value="1"/>
</dbReference>
<comment type="caution">
    <text evidence="14">The sequence shown here is derived from an EMBL/GenBank/DDBJ whole genome shotgun (WGS) entry which is preliminary data.</text>
</comment>
<comment type="subcellular location">
    <subcellularLocation>
        <location evidence="1">Membrane</location>
    </subcellularLocation>
</comment>
<dbReference type="InterPro" id="IPR000560">
    <property type="entry name" value="His_Pase_clade-2"/>
</dbReference>
<organism evidence="14 15">
    <name type="scientific">Phocaeicola plebeius</name>
    <dbReference type="NCBI Taxonomy" id="310297"/>
    <lineage>
        <taxon>Bacteria</taxon>
        <taxon>Pseudomonadati</taxon>
        <taxon>Bacteroidota</taxon>
        <taxon>Bacteroidia</taxon>
        <taxon>Bacteroidales</taxon>
        <taxon>Bacteroidaceae</taxon>
        <taxon>Phocaeicola</taxon>
    </lineage>
</organism>
<comment type="catalytic activity">
    <reaction evidence="13">
        <text>(2R)-2,3-bisphosphoglycerate + H2O = (2R)-2-phosphoglycerate + phosphate</text>
        <dbReference type="Rhea" id="RHEA:27381"/>
        <dbReference type="ChEBI" id="CHEBI:15377"/>
        <dbReference type="ChEBI" id="CHEBI:43474"/>
        <dbReference type="ChEBI" id="CHEBI:58248"/>
        <dbReference type="ChEBI" id="CHEBI:58289"/>
        <dbReference type="EC" id="3.1.3.80"/>
    </reaction>
    <physiologicalReaction direction="left-to-right" evidence="13">
        <dbReference type="Rhea" id="RHEA:27382"/>
    </physiologicalReaction>
</comment>
<dbReference type="SUPFAM" id="SSF53254">
    <property type="entry name" value="Phosphoglycerate mutase-like"/>
    <property type="match status" value="1"/>
</dbReference>
<dbReference type="GO" id="GO:0016020">
    <property type="term" value="C:membrane"/>
    <property type="evidence" value="ECO:0007669"/>
    <property type="project" value="UniProtKB-SubCell"/>
</dbReference>
<evidence type="ECO:0000256" key="1">
    <source>
        <dbReference type="ARBA" id="ARBA00004370"/>
    </source>
</evidence>
<evidence type="ECO:0000256" key="3">
    <source>
        <dbReference type="ARBA" id="ARBA00012976"/>
    </source>
</evidence>
<evidence type="ECO:0000256" key="9">
    <source>
        <dbReference type="ARBA" id="ARBA00031642"/>
    </source>
</evidence>
<comment type="catalytic activity">
    <reaction evidence="11">
        <text>1D-myo-inositol 1,2,4,5,6-pentakisphosphate + H2O = 1D-myo-inositol 1,2,5,6-tetrakisphosphate + phosphate</text>
        <dbReference type="Rhea" id="RHEA:77115"/>
        <dbReference type="ChEBI" id="CHEBI:15377"/>
        <dbReference type="ChEBI" id="CHEBI:43474"/>
        <dbReference type="ChEBI" id="CHEBI:57798"/>
        <dbReference type="ChEBI" id="CHEBI:195535"/>
        <dbReference type="EC" id="3.1.3.62"/>
    </reaction>
    <physiologicalReaction direction="left-to-right" evidence="11">
        <dbReference type="Rhea" id="RHEA:77116"/>
    </physiologicalReaction>
</comment>
<sequence length="432" mass="49951">MKKRGWIVLFLAFPLWMQGQSAREEIGKNPALAAGKYYAYQAPEEKLTPAPAGYEPFYISMFARHGSRYLTKEKKYAAPLSLLLEADEEGVLTPDGKRVLKVVASLAQEAEGRYGELTPRGAQQHRELIDRMFHRYPEVFSDGTHVDARSTYKTRAFLSMAAGCVELKGLNPKLNVTAQTSEADAYYIKYKNPLYEAQHLENVYSVYRAADSVYVHPERLMKQMFRDSVYVEKHVDAVKLMMDLFELHGISQSSYNQPDLSFLFTPEEQYDLWQRNNFEWYYEKGPSPLSDACMYKLERNLLNNFIETADTVIASRKNAVTLRYGHDTNLAPLATLMGINALQKETTDWNKIADTYRTYRLIPMCGNVQLIFYRKQNSRDILVKLLLNEREVTLPLRTDVSPYYHWNDVREYWERVVKGISLPESKDNVSSK</sequence>
<name>A0A921HM96_9BACT</name>
<comment type="catalytic activity">
    <reaction evidence="10">
        <text>1D-myo-inositol 1,2,5,6-tetrakisphosphate + H2O = 1D-myo-inositol 1,2,6-trisphosphate + phosphate</text>
        <dbReference type="Rhea" id="RHEA:77119"/>
        <dbReference type="ChEBI" id="CHEBI:15377"/>
        <dbReference type="ChEBI" id="CHEBI:43474"/>
        <dbReference type="ChEBI" id="CHEBI:195535"/>
        <dbReference type="ChEBI" id="CHEBI:195537"/>
        <dbReference type="EC" id="3.1.3.62"/>
    </reaction>
    <physiologicalReaction direction="left-to-right" evidence="10">
        <dbReference type="Rhea" id="RHEA:77120"/>
    </physiologicalReaction>
</comment>
<evidence type="ECO:0000256" key="7">
    <source>
        <dbReference type="ARBA" id="ARBA00022801"/>
    </source>
</evidence>
<dbReference type="Proteomes" id="UP000722357">
    <property type="component" value="Unassembled WGS sequence"/>
</dbReference>
<dbReference type="EC" id="3.1.3.62" evidence="4"/>
<evidence type="ECO:0000256" key="12">
    <source>
        <dbReference type="ARBA" id="ARBA00043691"/>
    </source>
</evidence>
<evidence type="ECO:0000313" key="15">
    <source>
        <dbReference type="Proteomes" id="UP000722357"/>
    </source>
</evidence>
<dbReference type="PANTHER" id="PTHR20963">
    <property type="entry name" value="MULTIPLE INOSITOL POLYPHOSPHATE PHOSPHATASE-RELATED"/>
    <property type="match status" value="1"/>
</dbReference>
<dbReference type="AlphaFoldDB" id="A0A921HM96"/>
<dbReference type="CDD" id="cd07061">
    <property type="entry name" value="HP_HAP_like"/>
    <property type="match status" value="1"/>
</dbReference>
<comment type="similarity">
    <text evidence="2">Belongs to the histidine acid phosphatase family. MINPP1 subfamily.</text>
</comment>
<evidence type="ECO:0000256" key="11">
    <source>
        <dbReference type="ARBA" id="ARBA00043671"/>
    </source>
</evidence>